<dbReference type="STRING" id="78410.A0A0P7B0P1"/>
<dbReference type="GO" id="GO:0005524">
    <property type="term" value="F:ATP binding"/>
    <property type="evidence" value="ECO:0007669"/>
    <property type="project" value="UniProtKB-KW"/>
</dbReference>
<feature type="compositionally biased region" description="Low complexity" evidence="9">
    <location>
        <begin position="428"/>
        <end position="447"/>
    </location>
</feature>
<evidence type="ECO:0000259" key="10">
    <source>
        <dbReference type="PROSITE" id="PS50011"/>
    </source>
</evidence>
<dbReference type="OrthoDB" id="4062651at2759"/>
<feature type="compositionally biased region" description="Low complexity" evidence="9">
    <location>
        <begin position="14"/>
        <end position="24"/>
    </location>
</feature>
<dbReference type="GO" id="GO:0005829">
    <property type="term" value="C:cytosol"/>
    <property type="evidence" value="ECO:0007669"/>
    <property type="project" value="TreeGrafter"/>
</dbReference>
<feature type="compositionally biased region" description="Polar residues" evidence="9">
    <location>
        <begin position="379"/>
        <end position="390"/>
    </location>
</feature>
<feature type="region of interest" description="Disordered" evidence="9">
    <location>
        <begin position="1"/>
        <end position="53"/>
    </location>
</feature>
<evidence type="ECO:0000256" key="5">
    <source>
        <dbReference type="ARBA" id="ARBA00022777"/>
    </source>
</evidence>
<dbReference type="GO" id="GO:0004674">
    <property type="term" value="F:protein serine/threonine kinase activity"/>
    <property type="evidence" value="ECO:0007669"/>
    <property type="project" value="UniProtKB-KW"/>
</dbReference>
<evidence type="ECO:0000313" key="11">
    <source>
        <dbReference type="EMBL" id="KPM34250.1"/>
    </source>
</evidence>
<evidence type="ECO:0000256" key="6">
    <source>
        <dbReference type="ARBA" id="ARBA00022840"/>
    </source>
</evidence>
<feature type="compositionally biased region" description="Low complexity" evidence="9">
    <location>
        <begin position="235"/>
        <end position="244"/>
    </location>
</feature>
<dbReference type="InterPro" id="IPR011009">
    <property type="entry name" value="Kinase-like_dom_sf"/>
</dbReference>
<feature type="region of interest" description="Disordered" evidence="9">
    <location>
        <begin position="310"/>
        <end position="390"/>
    </location>
</feature>
<evidence type="ECO:0000256" key="8">
    <source>
        <dbReference type="ARBA" id="ARBA00048679"/>
    </source>
</evidence>
<keyword evidence="4" id="KW-0547">Nucleotide-binding</keyword>
<evidence type="ECO:0000256" key="4">
    <source>
        <dbReference type="ARBA" id="ARBA00022741"/>
    </source>
</evidence>
<name>A0A0P7B0P1_9HYPO</name>
<evidence type="ECO:0000256" key="7">
    <source>
        <dbReference type="ARBA" id="ARBA00047899"/>
    </source>
</evidence>
<keyword evidence="12" id="KW-1185">Reference proteome</keyword>
<evidence type="ECO:0000256" key="9">
    <source>
        <dbReference type="SAM" id="MobiDB-lite"/>
    </source>
</evidence>
<dbReference type="InterPro" id="IPR008271">
    <property type="entry name" value="Ser/Thr_kinase_AS"/>
</dbReference>
<proteinExistence type="predicted"/>
<dbReference type="InterPro" id="IPR000719">
    <property type="entry name" value="Prot_kinase_dom"/>
</dbReference>
<keyword evidence="5" id="KW-0418">Kinase</keyword>
<dbReference type="EC" id="2.7.11.1" evidence="1"/>
<protein>
    <recommendedName>
        <fullName evidence="1">non-specific serine/threonine protein kinase</fullName>
        <ecNumber evidence="1">2.7.11.1</ecNumber>
    </recommendedName>
</protein>
<dbReference type="Gene3D" id="1.10.510.10">
    <property type="entry name" value="Transferase(Phosphotransferase) domain 1"/>
    <property type="match status" value="1"/>
</dbReference>
<reference evidence="11 12" key="1">
    <citation type="submission" date="2015-09" db="EMBL/GenBank/DDBJ databases">
        <title>Draft genome of a European isolate of the apple canker pathogen Neonectria ditissima.</title>
        <authorList>
            <person name="Gomez-Cortecero A."/>
            <person name="Harrison R.J."/>
            <person name="Armitage A.D."/>
        </authorList>
    </citation>
    <scope>NUCLEOTIDE SEQUENCE [LARGE SCALE GENOMIC DNA]</scope>
    <source>
        <strain evidence="11 12">R09/05</strain>
    </source>
</reference>
<dbReference type="PROSITE" id="PS50011">
    <property type="entry name" value="PROTEIN_KINASE_DOM"/>
    <property type="match status" value="1"/>
</dbReference>
<comment type="caution">
    <text evidence="11">The sequence shown here is derived from an EMBL/GenBank/DDBJ whole genome shotgun (WGS) entry which is preliminary data.</text>
</comment>
<dbReference type="PANTHER" id="PTHR24343">
    <property type="entry name" value="SERINE/THREONINE KINASE"/>
    <property type="match status" value="1"/>
</dbReference>
<comment type="catalytic activity">
    <reaction evidence="7">
        <text>L-threonyl-[protein] + ATP = O-phospho-L-threonyl-[protein] + ADP + H(+)</text>
        <dbReference type="Rhea" id="RHEA:46608"/>
        <dbReference type="Rhea" id="RHEA-COMP:11060"/>
        <dbReference type="Rhea" id="RHEA-COMP:11605"/>
        <dbReference type="ChEBI" id="CHEBI:15378"/>
        <dbReference type="ChEBI" id="CHEBI:30013"/>
        <dbReference type="ChEBI" id="CHEBI:30616"/>
        <dbReference type="ChEBI" id="CHEBI:61977"/>
        <dbReference type="ChEBI" id="CHEBI:456216"/>
        <dbReference type="EC" id="2.7.11.1"/>
    </reaction>
</comment>
<feature type="compositionally biased region" description="Polar residues" evidence="9">
    <location>
        <begin position="460"/>
        <end position="469"/>
    </location>
</feature>
<feature type="region of interest" description="Disordered" evidence="9">
    <location>
        <begin position="403"/>
        <end position="547"/>
    </location>
</feature>
<feature type="domain" description="Protein kinase" evidence="10">
    <location>
        <begin position="577"/>
        <end position="879"/>
    </location>
</feature>
<dbReference type="SUPFAM" id="SSF56112">
    <property type="entry name" value="Protein kinase-like (PK-like)"/>
    <property type="match status" value="1"/>
</dbReference>
<dbReference type="PROSITE" id="PS00108">
    <property type="entry name" value="PROTEIN_KINASE_ST"/>
    <property type="match status" value="1"/>
</dbReference>
<organism evidence="11 12">
    <name type="scientific">Neonectria ditissima</name>
    <dbReference type="NCBI Taxonomy" id="78410"/>
    <lineage>
        <taxon>Eukaryota</taxon>
        <taxon>Fungi</taxon>
        <taxon>Dikarya</taxon>
        <taxon>Ascomycota</taxon>
        <taxon>Pezizomycotina</taxon>
        <taxon>Sordariomycetes</taxon>
        <taxon>Hypocreomycetidae</taxon>
        <taxon>Hypocreales</taxon>
        <taxon>Nectriaceae</taxon>
        <taxon>Neonectria</taxon>
    </lineage>
</organism>
<feature type="region of interest" description="Disordered" evidence="9">
    <location>
        <begin position="119"/>
        <end position="153"/>
    </location>
</feature>
<dbReference type="Proteomes" id="UP000050424">
    <property type="component" value="Unassembled WGS sequence"/>
</dbReference>
<feature type="compositionally biased region" description="Low complexity" evidence="9">
    <location>
        <begin position="357"/>
        <end position="378"/>
    </location>
</feature>
<dbReference type="SMART" id="SM00220">
    <property type="entry name" value="S_TKc"/>
    <property type="match status" value="1"/>
</dbReference>
<evidence type="ECO:0000256" key="1">
    <source>
        <dbReference type="ARBA" id="ARBA00012513"/>
    </source>
</evidence>
<sequence>MAALSGPGMLVAPHQHQQQQQHQQSLMLDSAATGAEAGTGTAAGTAAGAGTGTGAAAAVTGAAALQELERELELEQELEQELALALGLELERSSIRPDFIQSPPRSKQPNSRLAVQLSSCSVQPAPARPGPQYPVFGSPPANQSTIAIALPPPHPPSHPIPPYPHPSILLTHWSPCATWVLGTWEPGNLGRGTWNVELTTTPCALLPPPSLPADVFSSRPPADKNAAPPPLRTNSASSFLSASSPRGFSTDLTDSILEEGGESGSESLVEPVTPVSRHSQDFTLQGQDLAEIQTLQSCQAISVSSTAPIAIPGARPKTPGLSTSPSRLNFFSTSQASSRRASGTESTTPRATDTDVTSTGTPLSRRSTRGSTSSFKRTMSSFFRRTTSQAQIARESAIVDSAPSIASGISEPAPIGQPRHSHSRRFSMNRSSNTTRSNSPPSPGSTTLEMVQTARDHRPTTGSAPAQNDFTKKNRASTGFTLRGRAVNFVGRGGSRPQQLRRRASSFDGGSRPGTPVANGNQHDDETYPPERLPWPLPPDSGTGAKARRMSLSLPDDFAVDVAELQNEFEYQSKFLGRHGKHLGKGAASKVTLMMRKGCPEELYAVKEFRGKSNRESQSDYEKKIKSEFSIAKSLHHPNIVETIRLCTDHGRWNHVMEYCSEGDLFSLVQKGWLKGEDRKKDRLCLFKQLIQGVNYLHANGIAHRDIKLENLIITKDSKLKITDFGVSEVFSGTHPGLREAGGQCGRNMGEIRLCSPGICGSEPYIAPEVLEKRDQYDPRPLDVWSSAIIMIYLTFGGAIWSRAEKGNAHYDKLVNGWNNWNAKHPEPDACITETDYPKCYALDVGVTPPALRRLLLQMLNPDPKKRIGISGVINNRWMKNVECCQLESYDDPALVIDATKKDATNGTKKIFCHTHLPPKSSGSHSLGKMPGQAGY</sequence>
<feature type="compositionally biased region" description="Polar residues" evidence="9">
    <location>
        <begin position="320"/>
        <end position="356"/>
    </location>
</feature>
<feature type="region of interest" description="Disordered" evidence="9">
    <location>
        <begin position="212"/>
        <end position="273"/>
    </location>
</feature>
<keyword evidence="3" id="KW-0808">Transferase</keyword>
<gene>
    <name evidence="11" type="ORF">AK830_g12320</name>
</gene>
<accession>A0A0P7B0P1</accession>
<dbReference type="PANTHER" id="PTHR24343:SF191">
    <property type="entry name" value="SERINE_THREONINE PROTEIN KINASE"/>
    <property type="match status" value="1"/>
</dbReference>
<feature type="compositionally biased region" description="Low complexity" evidence="9">
    <location>
        <begin position="31"/>
        <end position="46"/>
    </location>
</feature>
<keyword evidence="6" id="KW-0067">ATP-binding</keyword>
<dbReference type="AlphaFoldDB" id="A0A0P7B0P1"/>
<dbReference type="GO" id="GO:0030003">
    <property type="term" value="P:intracellular monoatomic cation homeostasis"/>
    <property type="evidence" value="ECO:0007669"/>
    <property type="project" value="TreeGrafter"/>
</dbReference>
<keyword evidence="2" id="KW-0723">Serine/threonine-protein kinase</keyword>
<evidence type="ECO:0000256" key="2">
    <source>
        <dbReference type="ARBA" id="ARBA00022527"/>
    </source>
</evidence>
<evidence type="ECO:0000313" key="12">
    <source>
        <dbReference type="Proteomes" id="UP000050424"/>
    </source>
</evidence>
<dbReference type="EMBL" id="LKCW01000370">
    <property type="protein sequence ID" value="KPM34250.1"/>
    <property type="molecule type" value="Genomic_DNA"/>
</dbReference>
<evidence type="ECO:0000256" key="3">
    <source>
        <dbReference type="ARBA" id="ARBA00022679"/>
    </source>
</evidence>
<dbReference type="Pfam" id="PF00069">
    <property type="entry name" value="Pkinase"/>
    <property type="match status" value="1"/>
</dbReference>
<comment type="catalytic activity">
    <reaction evidence="8">
        <text>L-seryl-[protein] + ATP = O-phospho-L-seryl-[protein] + ADP + H(+)</text>
        <dbReference type="Rhea" id="RHEA:17989"/>
        <dbReference type="Rhea" id="RHEA-COMP:9863"/>
        <dbReference type="Rhea" id="RHEA-COMP:11604"/>
        <dbReference type="ChEBI" id="CHEBI:15378"/>
        <dbReference type="ChEBI" id="CHEBI:29999"/>
        <dbReference type="ChEBI" id="CHEBI:30616"/>
        <dbReference type="ChEBI" id="CHEBI:83421"/>
        <dbReference type="ChEBI" id="CHEBI:456216"/>
        <dbReference type="EC" id="2.7.11.1"/>
    </reaction>
</comment>